<dbReference type="Proteomes" id="UP000789831">
    <property type="component" value="Unassembled WGS sequence"/>
</dbReference>
<evidence type="ECO:0000256" key="1">
    <source>
        <dbReference type="SAM" id="MobiDB-lite"/>
    </source>
</evidence>
<feature type="compositionally biased region" description="Polar residues" evidence="1">
    <location>
        <begin position="234"/>
        <end position="252"/>
    </location>
</feature>
<gene>
    <name evidence="3" type="ORF">AGERDE_LOCUS626</name>
</gene>
<dbReference type="OrthoDB" id="7875889at2759"/>
<accession>A0A9N8UY77</accession>
<name>A0A9N8UY77_9GLOM</name>
<proteinExistence type="predicted"/>
<feature type="compositionally biased region" description="Basic and acidic residues" evidence="1">
    <location>
        <begin position="320"/>
        <end position="330"/>
    </location>
</feature>
<feature type="non-terminal residue" evidence="3">
    <location>
        <position position="1"/>
    </location>
</feature>
<feature type="compositionally biased region" description="Polar residues" evidence="1">
    <location>
        <begin position="278"/>
        <end position="289"/>
    </location>
</feature>
<feature type="compositionally biased region" description="Polar residues" evidence="1">
    <location>
        <begin position="213"/>
        <end position="225"/>
    </location>
</feature>
<sequence length="733" mass="84760">EIQDKYNVKISFLLEKQTFELRGMVHDKLDEARKEVQRILLDQGPSVKQISMIPPLRKRIDILEEIPPMNLRPLNEAEFEKCQFEEDTEELEKSFFIDDRVTDIHDFLGVKNEANQNSDYWREICKDCGVLRPLFKTQTIPLVHYPNQNVDFKLLFYPLKQHAYFKDKFGAVKVKEPYILIAVRKNAAGEYNELPNELDIRVLPQNKVPAISKSSVQSNIKNAMPQSPVKKEQQTQVKTGTSSAPEFSSSNFPDLLANKTVPPNNTQRPISYREQSLERPSNTQQNSVNDDFKHPNFSQLQDREEIQQSSRSNEPNNRPLKTEEEKQARKEAKKARIAKMKYEHTQEALNNANSNNKNIVENIISPSSNTRVLVENEVEKKSNEETELKPKIKKIVMEKSPDTSGPFDYQQITFGKRVRNYNFEQMKKVFTEAFDYARSHKGEIRFHGSVGKVVFSKVTPQISPELWEFTDLKDILVRELGVLPAFTDSVTEDSRLIQLLYENLSVEPSTKTAFFEINANSRNNPHGDYIPVTMFVNCNYVALGKVTLRWKHLADVDWSVLDRKFDFQMSLKARKSIRHDVKPFTTFMKKTSVHPASRMITFENIPEFLKVTSISFKQVNKFKIHYPFIVEVTRVEEIPIKQQMKSNKWQGGTGRGKPYYTVEVINDSIREKVKSNMDLGAGKLGNWTVEDILGEEPGMTNLVELTKTMLMLIERCHIVAERRAKEEANKAKK</sequence>
<protein>
    <submittedName>
        <fullName evidence="3">8022_t:CDS:1</fullName>
    </submittedName>
</protein>
<evidence type="ECO:0000259" key="2">
    <source>
        <dbReference type="Pfam" id="PF25482"/>
    </source>
</evidence>
<feature type="region of interest" description="Disordered" evidence="1">
    <location>
        <begin position="213"/>
        <end position="336"/>
    </location>
</feature>
<keyword evidence="4" id="KW-1185">Reference proteome</keyword>
<evidence type="ECO:0000313" key="3">
    <source>
        <dbReference type="EMBL" id="CAG8436196.1"/>
    </source>
</evidence>
<comment type="caution">
    <text evidence="3">The sequence shown here is derived from an EMBL/GenBank/DDBJ whole genome shotgun (WGS) entry which is preliminary data.</text>
</comment>
<reference evidence="3" key="1">
    <citation type="submission" date="2021-06" db="EMBL/GenBank/DDBJ databases">
        <authorList>
            <person name="Kallberg Y."/>
            <person name="Tangrot J."/>
            <person name="Rosling A."/>
        </authorList>
    </citation>
    <scope>NUCLEOTIDE SEQUENCE</scope>
    <source>
        <strain evidence="3">MT106</strain>
    </source>
</reference>
<dbReference type="Pfam" id="PF25482">
    <property type="entry name" value="DUF7905"/>
    <property type="match status" value="1"/>
</dbReference>
<dbReference type="AlphaFoldDB" id="A0A9N8UY77"/>
<dbReference type="EMBL" id="CAJVPL010000032">
    <property type="protein sequence ID" value="CAG8436196.1"/>
    <property type="molecule type" value="Genomic_DNA"/>
</dbReference>
<evidence type="ECO:0000313" key="4">
    <source>
        <dbReference type="Proteomes" id="UP000789831"/>
    </source>
</evidence>
<feature type="compositionally biased region" description="Polar residues" evidence="1">
    <location>
        <begin position="307"/>
        <end position="316"/>
    </location>
</feature>
<organism evidence="3 4">
    <name type="scientific">Ambispora gerdemannii</name>
    <dbReference type="NCBI Taxonomy" id="144530"/>
    <lineage>
        <taxon>Eukaryota</taxon>
        <taxon>Fungi</taxon>
        <taxon>Fungi incertae sedis</taxon>
        <taxon>Mucoromycota</taxon>
        <taxon>Glomeromycotina</taxon>
        <taxon>Glomeromycetes</taxon>
        <taxon>Archaeosporales</taxon>
        <taxon>Ambisporaceae</taxon>
        <taxon>Ambispora</taxon>
    </lineage>
</organism>
<dbReference type="InterPro" id="IPR057227">
    <property type="entry name" value="DUF7905"/>
</dbReference>
<feature type="domain" description="DUF7905" evidence="2">
    <location>
        <begin position="414"/>
        <end position="694"/>
    </location>
</feature>